<keyword evidence="3" id="KW-1185">Reference proteome</keyword>
<evidence type="ECO:0000313" key="2">
    <source>
        <dbReference type="EMBL" id="MBC3954615.1"/>
    </source>
</evidence>
<evidence type="ECO:0000256" key="1">
    <source>
        <dbReference type="SAM" id="MobiDB-lite"/>
    </source>
</evidence>
<feature type="compositionally biased region" description="Low complexity" evidence="1">
    <location>
        <begin position="164"/>
        <end position="193"/>
    </location>
</feature>
<feature type="compositionally biased region" description="Polar residues" evidence="1">
    <location>
        <begin position="100"/>
        <end position="109"/>
    </location>
</feature>
<feature type="compositionally biased region" description="Low complexity" evidence="1">
    <location>
        <begin position="201"/>
        <end position="234"/>
    </location>
</feature>
<comment type="caution">
    <text evidence="2">The sequence shown here is derived from an EMBL/GenBank/DDBJ whole genome shotgun (WGS) entry which is preliminary data.</text>
</comment>
<proteinExistence type="predicted"/>
<feature type="region of interest" description="Disordered" evidence="1">
    <location>
        <begin position="136"/>
        <end position="234"/>
    </location>
</feature>
<name>A0ABR7BBS2_9PSED</name>
<feature type="region of interest" description="Disordered" evidence="1">
    <location>
        <begin position="79"/>
        <end position="119"/>
    </location>
</feature>
<protein>
    <submittedName>
        <fullName evidence="2">AvrE-family type 3 secretion system effector</fullName>
    </submittedName>
</protein>
<sequence>MAARKIRVNGWHERGCPDRVDPTWLVQHSGSLKTDIHPGQAPPTCRVPHGTCARSLATQTQARLAGIRQRLHPAKQGDNRVLVNSPHRNTGLNVQPEAVASTSTNTDLQQRARRPTQGCAHSLSTIGRRMAHGVGKLFQKPHPPRQTATGMNNARITSTPTRTPVPGSASRSVSSSGYAPGSESESVSGSSHASEPEHSPRSVSASASSSAPASLSGYAPDSESVSTSASALSRSNAGRFEIQQDRLERLAQPQNTIALGLNGQADFTTFSPPGVGPLLNSILAKPGQTYLAHDSRPDASQHLLLESDGHLLHLDQQSDSLSLIRSSSLIPNLQGGDPLTVSLQSEAGQVQVNAPAGNATHGLPGKAHIAHITGVHQGPDGQRMRVHEDRLYEFDQDSASWKAPEGTEDIAFNALAMGGNGAVYAKSDDVLVDLSSPLMPRLEAKDLKSFSVAPDNTVALLSGDDAQSILLADMSPGIGGAKRQKVLELDGGQSEAAAVGLSADRLFVADTQGRIYSADRQAFESDDPLLRLMPEREHYLTAGGSHHMVTGFISGDDGRVHALIQDRAGIVHSHALDEQRAQLDSGWNLTDALVLDNVRGLTQTTDPSPADRLNLDRSGLVAINAGRIQRWDATPQAWKDTDIKDIDQLQRGADSNAYVLKGGKLHKLDVSPEYHKAAFGSTSSLAQAPRSTKVAMGKEIEGLDDRLIKAFAMVNDKQFVALDDQGRLTAHHKDRKPVDLGFPGLSGDIKTLALDEKHNLHALTSTGELFRLPKDIWQAAKPADHPEASWTPVASPNGQPVVALYSNDDNILSAKVEDAAGDGLLQLKSGNWQAAVPRPVEQNGLNDLFSRITGTLKTKRIPGTGGTARMDINVLGRSGMEKGNRATTKEFVRANIYKNTLETPRWMKNVGDYVQHSYQGREGLRPIYDCQSTVFKQLELIHETGETPPAAGNDLKARIARLDLGPAGADLVKDLEAFRDELEKHTYTALVDIGQGYGQFKSLRQRDGVLNLHGELAEPSKRTEMGKKLSELKATLNFKNSGHDLVKELQDALTQIAPSAENRTGQLLEVLKDNGLKISHQKADIPLGQRRDKGDELALSKARLALDVVTLKSISTLLDQLELVGPGSDLGPLQEKLTHLKETTYGENPVKQVTDMGFTNHAALESSYDAVKAFMKSFKKADHATSVNLRAASGAKDQAELAANLKATLKQLEHADDEISIQRSYGLNFTSPFTVLANKGQGPWPTASATGNRNYIMNAERGEAGITLYLMTEAAGSLSGGVGGGKDYWPGFFDENDPARSVNIGNNRRMTPNFRLGMDLTATAAGSQRAGVVFRVADEDIDQFVDDLFEGKVNPLQVLQKAADHETYEARRFNFDITAGANADLRVGFGLSETGSDPLSAVARLGIAASVTVNLLTYTDYSLEQNNDKVHLREGGKNRPRLLNTLIGAFSGRAQLSGTHTNPGPLAQPGTQSAANNMGVTVTGTVDSRTTKRVKFRYQVAQPMTTKTLDKLSDSLKGAYKDAASKAALAALADPLDPRYVDKSPEQAIQSRLDGLTAFVAERPSRTDAQYKAVREVKRAAVQHEASANNHSVLENARFESNYTNLSRLDEQSMITSIVGSVKELSNPSNASRVADLMERDPKLKALLKGMQASEGTLARVRLEPKDSLIDDIDEGSRAGTMTQGELATRLENRNDMRIRALTVFHTATQPENFTSPTPLVSYNSGASLSVTKTVGRIVFQYGEDQDTPIGYTFDGEQSRPSENLKEAANALNQAGLVLKS</sequence>
<gene>
    <name evidence="2" type="ORF">H8S56_06325</name>
</gene>
<dbReference type="InterPro" id="IPR021085">
    <property type="entry name" value="AvrE_T3Es"/>
</dbReference>
<organism evidence="2 3">
    <name type="scientific">Pseudomonas triticifolii</name>
    <dbReference type="NCBI Taxonomy" id="2762592"/>
    <lineage>
        <taxon>Bacteria</taxon>
        <taxon>Pseudomonadati</taxon>
        <taxon>Pseudomonadota</taxon>
        <taxon>Gammaproteobacteria</taxon>
        <taxon>Pseudomonadales</taxon>
        <taxon>Pseudomonadaceae</taxon>
        <taxon>Pseudomonas</taxon>
    </lineage>
</organism>
<feature type="compositionally biased region" description="Polar residues" evidence="1">
    <location>
        <begin position="146"/>
        <end position="162"/>
    </location>
</feature>
<reference evidence="2 3" key="1">
    <citation type="submission" date="2020-08" db="EMBL/GenBank/DDBJ databases">
        <title>Putative novel bacterial strains isolated from necrotic wheat leaf tissues caused by Xanthomonas translucens.</title>
        <authorList>
            <person name="Tambong J.T."/>
        </authorList>
    </citation>
    <scope>NUCLEOTIDE SEQUENCE [LARGE SCALE GENOMIC DNA]</scope>
    <source>
        <strain evidence="2 3">DOAB 1067</strain>
    </source>
</reference>
<accession>A0ABR7BBS2</accession>
<evidence type="ECO:0000313" key="3">
    <source>
        <dbReference type="Proteomes" id="UP000660131"/>
    </source>
</evidence>
<dbReference type="EMBL" id="JACONV010000002">
    <property type="protein sequence ID" value="MBC3954615.1"/>
    <property type="molecule type" value="Genomic_DNA"/>
</dbReference>
<dbReference type="Proteomes" id="UP000660131">
    <property type="component" value="Unassembled WGS sequence"/>
</dbReference>
<dbReference type="Pfam" id="PF11725">
    <property type="entry name" value="AvrE_T3Es"/>
    <property type="match status" value="1"/>
</dbReference>